<gene>
    <name evidence="1" type="ORF">S03H2_14088</name>
</gene>
<dbReference type="AlphaFoldDB" id="X1FAB8"/>
<proteinExistence type="predicted"/>
<sequence>MRYMKGKIDVSNVKRGLIAPVLIRERNVDRAWRARCNMVGEEAVLRGLSYPQRIDPTQFFQKVTKI</sequence>
<evidence type="ECO:0000313" key="1">
    <source>
        <dbReference type="EMBL" id="GAH41912.1"/>
    </source>
</evidence>
<name>X1FAB8_9ZZZZ</name>
<reference evidence="1" key="1">
    <citation type="journal article" date="2014" name="Front. Microbiol.">
        <title>High frequency of phylogenetically diverse reductive dehalogenase-homologous genes in deep subseafloor sedimentary metagenomes.</title>
        <authorList>
            <person name="Kawai M."/>
            <person name="Futagami T."/>
            <person name="Toyoda A."/>
            <person name="Takaki Y."/>
            <person name="Nishi S."/>
            <person name="Hori S."/>
            <person name="Arai W."/>
            <person name="Tsubouchi T."/>
            <person name="Morono Y."/>
            <person name="Uchiyama I."/>
            <person name="Ito T."/>
            <person name="Fujiyama A."/>
            <person name="Inagaki F."/>
            <person name="Takami H."/>
        </authorList>
    </citation>
    <scope>NUCLEOTIDE SEQUENCE</scope>
    <source>
        <strain evidence="1">Expedition CK06-06</strain>
    </source>
</reference>
<comment type="caution">
    <text evidence="1">The sequence shown here is derived from an EMBL/GenBank/DDBJ whole genome shotgun (WGS) entry which is preliminary data.</text>
</comment>
<accession>X1FAB8</accession>
<dbReference type="EMBL" id="BARU01007147">
    <property type="protein sequence ID" value="GAH41912.1"/>
    <property type="molecule type" value="Genomic_DNA"/>
</dbReference>
<organism evidence="1">
    <name type="scientific">marine sediment metagenome</name>
    <dbReference type="NCBI Taxonomy" id="412755"/>
    <lineage>
        <taxon>unclassified sequences</taxon>
        <taxon>metagenomes</taxon>
        <taxon>ecological metagenomes</taxon>
    </lineage>
</organism>
<protein>
    <submittedName>
        <fullName evidence="1">Uncharacterized protein</fullName>
    </submittedName>
</protein>